<protein>
    <submittedName>
        <fullName evidence="2">Uncharacterized protein</fullName>
    </submittedName>
</protein>
<reference evidence="2" key="1">
    <citation type="submission" date="2014-09" db="EMBL/GenBank/DDBJ databases">
        <authorList>
            <person name="Magalhaes I.L.F."/>
            <person name="Oliveira U."/>
            <person name="Santos F.R."/>
            <person name="Vidigal T.H.D.A."/>
            <person name="Brescovit A.D."/>
            <person name="Santos A.J."/>
        </authorList>
    </citation>
    <scope>NUCLEOTIDE SEQUENCE</scope>
    <source>
        <tissue evidence="2">Shoot tissue taken approximately 20 cm above the soil surface</tissue>
    </source>
</reference>
<name>A0A0A9DIG1_ARUDO</name>
<evidence type="ECO:0000256" key="1">
    <source>
        <dbReference type="SAM" id="MobiDB-lite"/>
    </source>
</evidence>
<evidence type="ECO:0000313" key="2">
    <source>
        <dbReference type="EMBL" id="JAD88384.1"/>
    </source>
</evidence>
<dbReference type="AlphaFoldDB" id="A0A0A9DIG1"/>
<dbReference type="EMBL" id="GBRH01209511">
    <property type="protein sequence ID" value="JAD88384.1"/>
    <property type="molecule type" value="Transcribed_RNA"/>
</dbReference>
<accession>A0A0A9DIG1</accession>
<feature type="region of interest" description="Disordered" evidence="1">
    <location>
        <begin position="1"/>
        <end position="24"/>
    </location>
</feature>
<organism evidence="2">
    <name type="scientific">Arundo donax</name>
    <name type="common">Giant reed</name>
    <name type="synonym">Donax arundinaceus</name>
    <dbReference type="NCBI Taxonomy" id="35708"/>
    <lineage>
        <taxon>Eukaryota</taxon>
        <taxon>Viridiplantae</taxon>
        <taxon>Streptophyta</taxon>
        <taxon>Embryophyta</taxon>
        <taxon>Tracheophyta</taxon>
        <taxon>Spermatophyta</taxon>
        <taxon>Magnoliopsida</taxon>
        <taxon>Liliopsida</taxon>
        <taxon>Poales</taxon>
        <taxon>Poaceae</taxon>
        <taxon>PACMAD clade</taxon>
        <taxon>Arundinoideae</taxon>
        <taxon>Arundineae</taxon>
        <taxon>Arundo</taxon>
    </lineage>
</organism>
<feature type="compositionally biased region" description="Pro residues" evidence="1">
    <location>
        <begin position="15"/>
        <end position="24"/>
    </location>
</feature>
<reference evidence="2" key="2">
    <citation type="journal article" date="2015" name="Data Brief">
        <title>Shoot transcriptome of the giant reed, Arundo donax.</title>
        <authorList>
            <person name="Barrero R.A."/>
            <person name="Guerrero F.D."/>
            <person name="Moolhuijzen P."/>
            <person name="Goolsby J.A."/>
            <person name="Tidwell J."/>
            <person name="Bellgard S.E."/>
            <person name="Bellgard M.I."/>
        </authorList>
    </citation>
    <scope>NUCLEOTIDE SEQUENCE</scope>
    <source>
        <tissue evidence="2">Shoot tissue taken approximately 20 cm above the soil surface</tissue>
    </source>
</reference>
<sequence length="201" mass="21012">MLPSAPHALPHPSRGRPPWPFPAPQPVAGAPPALAAVRPPFHMVRCVRLLRIASSASSAAPHCCPISLAPWSPPPRASTPRPPLPPRLVPIRAASASTVFFLHLHPHASSFMASPHQPARIALPLLNPRASPFLDCVVIPSASPPSRSKALPVGATIPRSINHPAPLPPRFHGASSPAMVLSMHAGCVLHGTECACIICAS</sequence>
<proteinExistence type="predicted"/>